<dbReference type="EMBL" id="NGKW01000006">
    <property type="protein sequence ID" value="OTN92845.1"/>
    <property type="molecule type" value="Genomic_DNA"/>
</dbReference>
<evidence type="ECO:0000259" key="4">
    <source>
        <dbReference type="Pfam" id="PF11797"/>
    </source>
</evidence>
<evidence type="ECO:0000313" key="6">
    <source>
        <dbReference type="Proteomes" id="UP000194885"/>
    </source>
</evidence>
<dbReference type="InterPro" id="IPR010317">
    <property type="entry name" value="WxLIP_PGBD"/>
</dbReference>
<evidence type="ECO:0000259" key="3">
    <source>
        <dbReference type="Pfam" id="PF06030"/>
    </source>
</evidence>
<evidence type="ECO:0000256" key="1">
    <source>
        <dbReference type="SAM" id="Phobius"/>
    </source>
</evidence>
<dbReference type="RefSeq" id="WP_086323796.1">
    <property type="nucleotide sequence ID" value="NZ_NGKW01000006.1"/>
</dbReference>
<protein>
    <submittedName>
        <fullName evidence="5">Cell surface protein</fullName>
    </submittedName>
</protein>
<comment type="caution">
    <text evidence="5">The sequence shown here is derived from an EMBL/GenBank/DDBJ whole genome shotgun (WGS) entry which is preliminary data.</text>
</comment>
<keyword evidence="2" id="KW-0732">Signal</keyword>
<proteinExistence type="predicted"/>
<sequence length="342" mass="38696">MNRIWNKSHRNNCSLLLILLLGFILWQTPVHASEFNFAVDFELPANQIDKNKTYINVRMEPGKTQEIPYTVFNRTDKPVTVETLIHSATTNSNGVIEYGESKSKLDETLSYDMKNLAKTVGEITIPPQSAVTETLSLKAPEKELAGVVAGGITFQEKKENVSNKSTVGVVNQFSQVKAILIRNSEKESSPDLKLKKAYADQSDGRNVIKVNLQNPNASYMFGLTTSIEIYKKETKEPYLSIKKEKIDVAPNTNFDLLVPLEGKKLAPGHYQAVVKGAWKEKRWNLHTDFEITDDAADQLNEKDIDLKNQPETFDWRWLILVGVILIGLFAGLFILKERRKKK</sequence>
<keyword evidence="1" id="KW-1133">Transmembrane helix</keyword>
<feature type="signal peptide" evidence="2">
    <location>
        <begin position="1"/>
        <end position="32"/>
    </location>
</feature>
<accession>A0A242BBG2</accession>
<dbReference type="Pfam" id="PF06030">
    <property type="entry name" value="WxLIP_PGBD"/>
    <property type="match status" value="1"/>
</dbReference>
<feature type="domain" description="WxL Interacting Protein host binding" evidence="4">
    <location>
        <begin position="165"/>
        <end position="301"/>
    </location>
</feature>
<dbReference type="AlphaFoldDB" id="A0A242BBG2"/>
<evidence type="ECO:0000313" key="5">
    <source>
        <dbReference type="EMBL" id="OTN92845.1"/>
    </source>
</evidence>
<reference evidence="5 6" key="1">
    <citation type="submission" date="2017-05" db="EMBL/GenBank/DDBJ databases">
        <title>The Genome Sequence of Enterococcus faecium 7H8_DIV0219.</title>
        <authorList>
            <consortium name="The Broad Institute Genomics Platform"/>
            <consortium name="The Broad Institute Genomic Center for Infectious Diseases"/>
            <person name="Earl A."/>
            <person name="Manson A."/>
            <person name="Schwartman J."/>
            <person name="Gilmore M."/>
            <person name="Abouelleil A."/>
            <person name="Cao P."/>
            <person name="Chapman S."/>
            <person name="Cusick C."/>
            <person name="Shea T."/>
            <person name="Young S."/>
            <person name="Neafsey D."/>
            <person name="Nusbaum C."/>
            <person name="Birren B."/>
        </authorList>
    </citation>
    <scope>NUCLEOTIDE SEQUENCE [LARGE SCALE GENOMIC DNA]</scope>
    <source>
        <strain evidence="5 6">7H8_DIV0219</strain>
    </source>
</reference>
<feature type="transmembrane region" description="Helical" evidence="1">
    <location>
        <begin position="315"/>
        <end position="335"/>
    </location>
</feature>
<dbReference type="Proteomes" id="UP000194885">
    <property type="component" value="Unassembled WGS sequence"/>
</dbReference>
<keyword evidence="1" id="KW-0472">Membrane</keyword>
<feature type="chain" id="PRO_5013122784" evidence="2">
    <location>
        <begin position="33"/>
        <end position="342"/>
    </location>
</feature>
<dbReference type="InterPro" id="IPR021759">
    <property type="entry name" value="WxLIP_HBD"/>
</dbReference>
<keyword evidence="1" id="KW-0812">Transmembrane</keyword>
<name>A0A242BBG2_ENTFC</name>
<organism evidence="5 6">
    <name type="scientific">Enterococcus faecium</name>
    <name type="common">Streptococcus faecium</name>
    <dbReference type="NCBI Taxonomy" id="1352"/>
    <lineage>
        <taxon>Bacteria</taxon>
        <taxon>Bacillati</taxon>
        <taxon>Bacillota</taxon>
        <taxon>Bacilli</taxon>
        <taxon>Lactobacillales</taxon>
        <taxon>Enterococcaceae</taxon>
        <taxon>Enterococcus</taxon>
    </lineage>
</organism>
<evidence type="ECO:0000256" key="2">
    <source>
        <dbReference type="SAM" id="SignalP"/>
    </source>
</evidence>
<gene>
    <name evidence="5" type="ORF">A5810_002730</name>
</gene>
<dbReference type="Pfam" id="PF11797">
    <property type="entry name" value="WxLIP_HBD"/>
    <property type="match status" value="1"/>
</dbReference>
<feature type="domain" description="WxL Interacting Protein peptidoglycan binding" evidence="3">
    <location>
        <begin position="37"/>
        <end position="156"/>
    </location>
</feature>